<dbReference type="Pfam" id="PF00884">
    <property type="entry name" value="Sulfatase"/>
    <property type="match status" value="1"/>
</dbReference>
<reference evidence="7 8" key="1">
    <citation type="submission" date="2019-04" db="EMBL/GenBank/DDBJ databases">
        <authorList>
            <person name="Van Vliet M D."/>
        </authorList>
    </citation>
    <scope>NUCLEOTIDE SEQUENCE [LARGE SCALE GENOMIC DNA]</scope>
    <source>
        <strain evidence="7 8">F1</strain>
    </source>
</reference>
<keyword evidence="5" id="KW-0325">Glycoprotein</keyword>
<keyword evidence="3" id="KW-0378">Hydrolase</keyword>
<evidence type="ECO:0000313" key="7">
    <source>
        <dbReference type="EMBL" id="VGO14180.1"/>
    </source>
</evidence>
<keyword evidence="4" id="KW-0106">Calcium</keyword>
<keyword evidence="2" id="KW-0479">Metal-binding</keyword>
<dbReference type="GO" id="GO:0046872">
    <property type="term" value="F:metal ion binding"/>
    <property type="evidence" value="ECO:0007669"/>
    <property type="project" value="UniProtKB-KW"/>
</dbReference>
<dbReference type="PANTHER" id="PTHR10342">
    <property type="entry name" value="ARYLSULFATASE"/>
    <property type="match status" value="1"/>
</dbReference>
<dbReference type="InterPro" id="IPR024607">
    <property type="entry name" value="Sulfatase_CS"/>
</dbReference>
<dbReference type="SUPFAM" id="SSF53649">
    <property type="entry name" value="Alkaline phosphatase-like"/>
    <property type="match status" value="1"/>
</dbReference>
<dbReference type="GO" id="GO:0008484">
    <property type="term" value="F:sulfuric ester hydrolase activity"/>
    <property type="evidence" value="ECO:0007669"/>
    <property type="project" value="InterPro"/>
</dbReference>
<dbReference type="AlphaFoldDB" id="A0A6C2U2H6"/>
<evidence type="ECO:0000256" key="4">
    <source>
        <dbReference type="ARBA" id="ARBA00022837"/>
    </source>
</evidence>
<dbReference type="EMBL" id="CAAHFG010000001">
    <property type="protein sequence ID" value="VGO14180.1"/>
    <property type="molecule type" value="Genomic_DNA"/>
</dbReference>
<evidence type="ECO:0000313" key="8">
    <source>
        <dbReference type="Proteomes" id="UP000366872"/>
    </source>
</evidence>
<gene>
    <name evidence="7" type="primary">atsA_185</name>
    <name evidence="7" type="ORF">PDESU_02739</name>
</gene>
<keyword evidence="8" id="KW-1185">Reference proteome</keyword>
<dbReference type="PANTHER" id="PTHR10342:SF274">
    <property type="entry name" value="ARYLSULFATASE B"/>
    <property type="match status" value="1"/>
</dbReference>
<dbReference type="Proteomes" id="UP000366872">
    <property type="component" value="Unassembled WGS sequence"/>
</dbReference>
<dbReference type="InterPro" id="IPR047115">
    <property type="entry name" value="ARSB"/>
</dbReference>
<evidence type="ECO:0000256" key="1">
    <source>
        <dbReference type="ARBA" id="ARBA00008779"/>
    </source>
</evidence>
<dbReference type="Gene3D" id="3.40.720.10">
    <property type="entry name" value="Alkaline Phosphatase, subunit A"/>
    <property type="match status" value="1"/>
</dbReference>
<comment type="similarity">
    <text evidence="1">Belongs to the sulfatase family.</text>
</comment>
<dbReference type="InterPro" id="IPR017850">
    <property type="entry name" value="Alkaline_phosphatase_core_sf"/>
</dbReference>
<dbReference type="RefSeq" id="WP_136079681.1">
    <property type="nucleotide sequence ID" value="NZ_CAAHFG010000001.1"/>
</dbReference>
<evidence type="ECO:0000256" key="2">
    <source>
        <dbReference type="ARBA" id="ARBA00022723"/>
    </source>
</evidence>
<dbReference type="PROSITE" id="PS00523">
    <property type="entry name" value="SULFATASE_1"/>
    <property type="match status" value="1"/>
</dbReference>
<proteinExistence type="inferred from homology"/>
<organism evidence="7 8">
    <name type="scientific">Pontiella desulfatans</name>
    <dbReference type="NCBI Taxonomy" id="2750659"/>
    <lineage>
        <taxon>Bacteria</taxon>
        <taxon>Pseudomonadati</taxon>
        <taxon>Kiritimatiellota</taxon>
        <taxon>Kiritimatiellia</taxon>
        <taxon>Kiritimatiellales</taxon>
        <taxon>Pontiellaceae</taxon>
        <taxon>Pontiella</taxon>
    </lineage>
</organism>
<evidence type="ECO:0000256" key="3">
    <source>
        <dbReference type="ARBA" id="ARBA00022801"/>
    </source>
</evidence>
<dbReference type="Gene3D" id="3.30.1120.10">
    <property type="match status" value="1"/>
</dbReference>
<sequence>MKKIIRISVLLCVFPALSILAERPNIVILLADDLGWADVGFHGSEIKTPNLDSLAQAGVQLKQFYVQPTCSPTRIALMTGRYPFRCGGHISVLRPWHQHGVPLDETLIAQVMKDAGYKTAITGKWHLGLARRAYWPTSRGFDLAHGCLGGAIDYFTHEGYDSLDWYDQDTIPLHEEGYSTDLIGTRASKIIIDHNFDQQPLFLYVPFNAPHSPYQAKEADIEKYSHIKDENRRIYCAMVDSMDQQIGNIIQSLKSKEVLENTLIFFASDNGGAGNSINLPYRGNKGTPYEGGVRVPSFIHWPKGLEGGRDFDRPLHIVDLFPTFTELAQGDIAKCKPLDGINFWPALAEGKAMPKRDIIHNAKDARGRGSIRSGDWKLILSKPERAPDGMPVADGKLMAELFNIKDDPYEQNNVVHQHPEMLETLWGRLKKRAPEIVSAAPYIARAPEGWEAPADWSNAPE</sequence>
<dbReference type="CDD" id="cd16029">
    <property type="entry name" value="4-S"/>
    <property type="match status" value="1"/>
</dbReference>
<evidence type="ECO:0000256" key="5">
    <source>
        <dbReference type="ARBA" id="ARBA00023180"/>
    </source>
</evidence>
<evidence type="ECO:0000259" key="6">
    <source>
        <dbReference type="Pfam" id="PF00884"/>
    </source>
</evidence>
<dbReference type="InterPro" id="IPR000917">
    <property type="entry name" value="Sulfatase_N"/>
</dbReference>
<name>A0A6C2U2H6_PONDE</name>
<feature type="domain" description="Sulfatase N-terminal" evidence="6">
    <location>
        <begin position="24"/>
        <end position="328"/>
    </location>
</feature>
<protein>
    <submittedName>
        <fullName evidence="7">Arylsulfatase</fullName>
    </submittedName>
</protein>
<accession>A0A6C2U2H6</accession>